<dbReference type="PANTHER" id="PTHR12301:SF8">
    <property type="entry name" value="STERILE ALPHA MOTIF DOMAIN-CONTAINING PROTEIN 5"/>
    <property type="match status" value="1"/>
</dbReference>
<accession>A0A484BG73</accession>
<dbReference type="EMBL" id="LSRL02000050">
    <property type="protein sequence ID" value="TDG47020.1"/>
    <property type="molecule type" value="Genomic_DNA"/>
</dbReference>
<dbReference type="PANTHER" id="PTHR12301">
    <property type="entry name" value="SAM-DOMAIN, SH3 AND NUCLEAR LOCALIZATION SIGNALS PROTEIN RELATED"/>
    <property type="match status" value="1"/>
</dbReference>
<protein>
    <recommendedName>
        <fullName evidence="1">SAM domain-containing protein</fullName>
    </recommendedName>
</protein>
<dbReference type="InterPro" id="IPR013761">
    <property type="entry name" value="SAM/pointed_sf"/>
</dbReference>
<dbReference type="Proteomes" id="UP000295192">
    <property type="component" value="Unassembled WGS sequence"/>
</dbReference>
<evidence type="ECO:0000313" key="2">
    <source>
        <dbReference type="EMBL" id="TDG47020.1"/>
    </source>
</evidence>
<evidence type="ECO:0000313" key="3">
    <source>
        <dbReference type="Proteomes" id="UP000295192"/>
    </source>
</evidence>
<organism evidence="2 3">
    <name type="scientific">Drosophila navojoa</name>
    <name type="common">Fruit fly</name>
    <dbReference type="NCBI Taxonomy" id="7232"/>
    <lineage>
        <taxon>Eukaryota</taxon>
        <taxon>Metazoa</taxon>
        <taxon>Ecdysozoa</taxon>
        <taxon>Arthropoda</taxon>
        <taxon>Hexapoda</taxon>
        <taxon>Insecta</taxon>
        <taxon>Pterygota</taxon>
        <taxon>Neoptera</taxon>
        <taxon>Endopterygota</taxon>
        <taxon>Diptera</taxon>
        <taxon>Brachycera</taxon>
        <taxon>Muscomorpha</taxon>
        <taxon>Ephydroidea</taxon>
        <taxon>Drosophilidae</taxon>
        <taxon>Drosophila</taxon>
    </lineage>
</organism>
<gene>
    <name evidence="2" type="ORF">AWZ03_006601</name>
</gene>
<sequence length="188" mass="21289">MCSKKVREWLVMLTMEKYVSCFSERGYTTIAQCKQILSSDLMLLGIDDPNHRQLLITGVQLLINSPELFDCHEPCELHFEDDSHELADDFMDSCQVDLPSVDSEPNNDGDLMSLSFDSLDQFALNISASFTCVACPHLKFSELYELDQHIAEQRESNDPSAFEHRYGAVFSSDNIVPVEAIKPTLIMD</sequence>
<dbReference type="SUPFAM" id="SSF47769">
    <property type="entry name" value="SAM/Pointed domain"/>
    <property type="match status" value="1"/>
</dbReference>
<feature type="domain" description="SAM" evidence="1">
    <location>
        <begin position="1"/>
        <end position="65"/>
    </location>
</feature>
<name>A0A484BG73_DRONA</name>
<keyword evidence="3" id="KW-1185">Reference proteome</keyword>
<dbReference type="InterPro" id="IPR001660">
    <property type="entry name" value="SAM"/>
</dbReference>
<dbReference type="Pfam" id="PF07647">
    <property type="entry name" value="SAM_2"/>
    <property type="match status" value="1"/>
</dbReference>
<dbReference type="OMA" id="LTMEKYV"/>
<dbReference type="STRING" id="7232.A0A484BG73"/>
<dbReference type="InterPro" id="IPR051725">
    <property type="entry name" value="SAM-SH3_domain_protein"/>
</dbReference>
<dbReference type="PROSITE" id="PS50105">
    <property type="entry name" value="SAM_DOMAIN"/>
    <property type="match status" value="1"/>
</dbReference>
<dbReference type="AlphaFoldDB" id="A0A484BG73"/>
<reference evidence="2 3" key="1">
    <citation type="journal article" date="2019" name="J. Hered.">
        <title>An Improved Genome Assembly for Drosophila navojoa, the Basal Species in the mojavensis Cluster.</title>
        <authorList>
            <person name="Vanderlinde T."/>
            <person name="Dupim E.G."/>
            <person name="Nazario-Yepiz N.O."/>
            <person name="Carvalho A.B."/>
        </authorList>
    </citation>
    <scope>NUCLEOTIDE SEQUENCE [LARGE SCALE GENOMIC DNA]</scope>
    <source>
        <strain evidence="2">Navoj_Jal97</strain>
        <tissue evidence="2">Whole organism</tissue>
    </source>
</reference>
<evidence type="ECO:0000259" key="1">
    <source>
        <dbReference type="PROSITE" id="PS50105"/>
    </source>
</evidence>
<proteinExistence type="predicted"/>
<comment type="caution">
    <text evidence="2">The sequence shown here is derived from an EMBL/GenBank/DDBJ whole genome shotgun (WGS) entry which is preliminary data.</text>
</comment>
<dbReference type="Gene3D" id="1.10.150.50">
    <property type="entry name" value="Transcription Factor, Ets-1"/>
    <property type="match status" value="1"/>
</dbReference>
<dbReference type="OrthoDB" id="7862313at2759"/>